<organism evidence="3 4">
    <name type="scientific">Congregibacter variabilis</name>
    <dbReference type="NCBI Taxonomy" id="3081200"/>
    <lineage>
        <taxon>Bacteria</taxon>
        <taxon>Pseudomonadati</taxon>
        <taxon>Pseudomonadota</taxon>
        <taxon>Gammaproteobacteria</taxon>
        <taxon>Cellvibrionales</taxon>
        <taxon>Halieaceae</taxon>
        <taxon>Congregibacter</taxon>
    </lineage>
</organism>
<proteinExistence type="inferred from homology"/>
<dbReference type="Gene3D" id="3.40.50.2020">
    <property type="match status" value="1"/>
</dbReference>
<protein>
    <submittedName>
        <fullName evidence="3">Double zinc ribbon domain-containing protein</fullName>
    </submittedName>
</protein>
<comment type="similarity">
    <text evidence="1">Belongs to the ComF/GntX family.</text>
</comment>
<dbReference type="Proteomes" id="UP001626537">
    <property type="component" value="Chromosome"/>
</dbReference>
<accession>A0ABZ0I1G1</accession>
<keyword evidence="4" id="KW-1185">Reference proteome</keyword>
<dbReference type="Pfam" id="PF18912">
    <property type="entry name" value="DZR_2"/>
    <property type="match status" value="1"/>
</dbReference>
<dbReference type="PANTHER" id="PTHR47505">
    <property type="entry name" value="DNA UTILIZATION PROTEIN YHGH"/>
    <property type="match status" value="1"/>
</dbReference>
<gene>
    <name evidence="3" type="ORF">R0135_12780</name>
</gene>
<dbReference type="InterPro" id="IPR000836">
    <property type="entry name" value="PRTase_dom"/>
</dbReference>
<dbReference type="InterPro" id="IPR029057">
    <property type="entry name" value="PRTase-like"/>
</dbReference>
<dbReference type="CDD" id="cd06223">
    <property type="entry name" value="PRTases_typeI"/>
    <property type="match status" value="1"/>
</dbReference>
<sequence>MVNNALKTIAFGALDYLAPQRCIYCDQRSHLSEAICEVCRDALCPNDDSCPRCALPRVGGRLCQSCLQKPPLLHSITAAYEYDAALAYFMHRWKYLKEQRLAITAAKIILKAPICFEKLDLLLATPLHWRRELRRGFNQSEDLLRALCLLQPSIEATPSKRARLSRRRSTPSQAHATRSERLSNLKEAFAVHGDVLGLSVGIVDDVCTTAATGNAMASALLKAGAAEVHLYCLARTPAR</sequence>
<name>A0ABZ0I1G1_9GAMM</name>
<evidence type="ECO:0000259" key="2">
    <source>
        <dbReference type="Pfam" id="PF18912"/>
    </source>
</evidence>
<evidence type="ECO:0000313" key="4">
    <source>
        <dbReference type="Proteomes" id="UP001626537"/>
    </source>
</evidence>
<dbReference type="InterPro" id="IPR051910">
    <property type="entry name" value="ComF/GntX_DNA_util-trans"/>
</dbReference>
<dbReference type="PANTHER" id="PTHR47505:SF1">
    <property type="entry name" value="DNA UTILIZATION PROTEIN YHGH"/>
    <property type="match status" value="1"/>
</dbReference>
<reference evidence="3 4" key="1">
    <citation type="submission" date="2023-10" db="EMBL/GenBank/DDBJ databases">
        <title>Two novel species belonging to the OM43/NOR5 clade.</title>
        <authorList>
            <person name="Park M."/>
        </authorList>
    </citation>
    <scope>NUCLEOTIDE SEQUENCE [LARGE SCALE GENOMIC DNA]</scope>
    <source>
        <strain evidence="3 4">IMCC43200</strain>
    </source>
</reference>
<evidence type="ECO:0000256" key="1">
    <source>
        <dbReference type="ARBA" id="ARBA00008007"/>
    </source>
</evidence>
<evidence type="ECO:0000313" key="3">
    <source>
        <dbReference type="EMBL" id="WOJ92654.1"/>
    </source>
</evidence>
<feature type="domain" description="Double zinc ribbon" evidence="2">
    <location>
        <begin position="13"/>
        <end position="67"/>
    </location>
</feature>
<dbReference type="InterPro" id="IPR044005">
    <property type="entry name" value="DZR_2"/>
</dbReference>
<dbReference type="RefSeq" id="WP_407347253.1">
    <property type="nucleotide sequence ID" value="NZ_CP136864.1"/>
</dbReference>
<dbReference type="EMBL" id="CP136864">
    <property type="protein sequence ID" value="WOJ92654.1"/>
    <property type="molecule type" value="Genomic_DNA"/>
</dbReference>
<dbReference type="SUPFAM" id="SSF53271">
    <property type="entry name" value="PRTase-like"/>
    <property type="match status" value="1"/>
</dbReference>